<evidence type="ECO:0000259" key="1">
    <source>
        <dbReference type="Pfam" id="PF12728"/>
    </source>
</evidence>
<evidence type="ECO:0000313" key="3">
    <source>
        <dbReference type="Proteomes" id="UP001596484"/>
    </source>
</evidence>
<reference evidence="3" key="1">
    <citation type="journal article" date="2019" name="Int. J. Syst. Evol. Microbiol.">
        <title>The Global Catalogue of Microorganisms (GCM) 10K type strain sequencing project: providing services to taxonomists for standard genome sequencing and annotation.</title>
        <authorList>
            <consortium name="The Broad Institute Genomics Platform"/>
            <consortium name="The Broad Institute Genome Sequencing Center for Infectious Disease"/>
            <person name="Wu L."/>
            <person name="Ma J."/>
        </authorList>
    </citation>
    <scope>NUCLEOTIDE SEQUENCE [LARGE SCALE GENOMIC DNA]</scope>
    <source>
        <strain evidence="3">ICMP 19430</strain>
    </source>
</reference>
<comment type="caution">
    <text evidence="2">The sequence shown here is derived from an EMBL/GenBank/DDBJ whole genome shotgun (WGS) entry which is preliminary data.</text>
</comment>
<organism evidence="2 3">
    <name type="scientific">Rhodococcus daqingensis</name>
    <dbReference type="NCBI Taxonomy" id="2479363"/>
    <lineage>
        <taxon>Bacteria</taxon>
        <taxon>Bacillati</taxon>
        <taxon>Actinomycetota</taxon>
        <taxon>Actinomycetes</taxon>
        <taxon>Mycobacteriales</taxon>
        <taxon>Nocardiaceae</taxon>
        <taxon>Rhodococcus</taxon>
    </lineage>
</organism>
<dbReference type="EMBL" id="JBHTCS010000026">
    <property type="protein sequence ID" value="MFC7450504.1"/>
    <property type="molecule type" value="Genomic_DNA"/>
</dbReference>
<dbReference type="Pfam" id="PF12728">
    <property type="entry name" value="HTH_17"/>
    <property type="match status" value="1"/>
</dbReference>
<evidence type="ECO:0000313" key="2">
    <source>
        <dbReference type="EMBL" id="MFC7450504.1"/>
    </source>
</evidence>
<gene>
    <name evidence="2" type="ORF">ACFQS9_21640</name>
</gene>
<keyword evidence="3" id="KW-1185">Reference proteome</keyword>
<feature type="domain" description="Helix-turn-helix" evidence="1">
    <location>
        <begin position="7"/>
        <end position="50"/>
    </location>
</feature>
<dbReference type="RefSeq" id="WP_378408502.1">
    <property type="nucleotide sequence ID" value="NZ_JBHTCS010000026.1"/>
</dbReference>
<name>A0ABW2S393_9NOCA</name>
<dbReference type="InterPro" id="IPR041657">
    <property type="entry name" value="HTH_17"/>
</dbReference>
<dbReference type="Proteomes" id="UP001596484">
    <property type="component" value="Unassembled WGS sequence"/>
</dbReference>
<proteinExistence type="predicted"/>
<accession>A0ABW2S393</accession>
<protein>
    <submittedName>
        <fullName evidence="2">Helix-turn-helix domain-containing protein</fullName>
    </submittedName>
</protein>
<sequence length="67" mass="7448">MSATHISVKDLAARWGCTKVAIYRQVESGRIKALRIGQVIRIPLSAVEEYEHANTTGPVTRSARRRA</sequence>
<dbReference type="NCBIfam" id="TIGR01764">
    <property type="entry name" value="excise"/>
    <property type="match status" value="1"/>
</dbReference>
<dbReference type="InterPro" id="IPR010093">
    <property type="entry name" value="SinI_DNA-bd"/>
</dbReference>